<dbReference type="InterPro" id="IPR025682">
    <property type="entry name" value="CpXC_dom"/>
</dbReference>
<dbReference type="Proteomes" id="UP000316806">
    <property type="component" value="Chromosome"/>
</dbReference>
<dbReference type="EMBL" id="CP040916">
    <property type="protein sequence ID" value="QDQ14932.1"/>
    <property type="molecule type" value="Genomic_DNA"/>
</dbReference>
<accession>A0A516RGZ9</accession>
<name>A0A516RGZ9_STRST</name>
<evidence type="ECO:0000313" key="4">
    <source>
        <dbReference type="Proteomes" id="UP000316806"/>
    </source>
</evidence>
<protein>
    <recommendedName>
        <fullName evidence="2">CpXC domain-containing protein</fullName>
    </recommendedName>
</protein>
<dbReference type="RefSeq" id="WP_144322136.1">
    <property type="nucleotide sequence ID" value="NZ_CP040916.1"/>
</dbReference>
<feature type="domain" description="CpXC" evidence="2">
    <location>
        <begin position="15"/>
        <end position="87"/>
    </location>
</feature>
<evidence type="ECO:0000313" key="3">
    <source>
        <dbReference type="EMBL" id="QDQ14932.1"/>
    </source>
</evidence>
<sequence>MDHSSVLRFRWNRQDCGATADDETYLAVDADARPDLVEKVIGGEIPAVTCPGCAARTRQGVPLLVYGSRSLPQLFFFCPQDCSAAADEANRRTYMDALLDRLGPVSAEEAEELGALTLPFEAAPVLLRPYVSDDVPARESGSFTAKAGSGPPPAEALRILDRIMARWPAGLGRSVTHGPVGDELIRLAEQGLELLGDGEDHPELRTTLRMCLVQALCTTARAARSRERAAGGPAVAAGRDRARTARPGGPSRRGPAPADGRRRPRTALRAPLLVGALRAGGHMTTPPPGLDFAHLERLPAYARIAQLQLVELPRFRDATTAGALGHLLGCLCLAHAEEERYEEAVDAGRRALRIATEQAADDPALLGHVWLNLGVTHSRAGDLAQGLAAYLESWTHCRRADARETLVKAGGNALLSLESGRPSSTGGGRRTPSACWTRSLPSPSRSPGRGTTRPPRPGCSAGPRRNCRG</sequence>
<dbReference type="Pfam" id="PF14353">
    <property type="entry name" value="CpXC"/>
    <property type="match status" value="1"/>
</dbReference>
<organism evidence="3 4">
    <name type="scientific">Streptomyces spectabilis</name>
    <dbReference type="NCBI Taxonomy" id="68270"/>
    <lineage>
        <taxon>Bacteria</taxon>
        <taxon>Bacillati</taxon>
        <taxon>Actinomycetota</taxon>
        <taxon>Actinomycetes</taxon>
        <taxon>Kitasatosporales</taxon>
        <taxon>Streptomycetaceae</taxon>
        <taxon>Streptomyces</taxon>
    </lineage>
</organism>
<dbReference type="SUPFAM" id="SSF48452">
    <property type="entry name" value="TPR-like"/>
    <property type="match status" value="1"/>
</dbReference>
<dbReference type="InterPro" id="IPR011990">
    <property type="entry name" value="TPR-like_helical_dom_sf"/>
</dbReference>
<dbReference type="AlphaFoldDB" id="A0A516RGZ9"/>
<feature type="compositionally biased region" description="Low complexity" evidence="1">
    <location>
        <begin position="419"/>
        <end position="453"/>
    </location>
</feature>
<feature type="region of interest" description="Disordered" evidence="1">
    <location>
        <begin position="416"/>
        <end position="469"/>
    </location>
</feature>
<gene>
    <name evidence="3" type="ORF">FH965_33915</name>
</gene>
<feature type="compositionally biased region" description="Low complexity" evidence="1">
    <location>
        <begin position="245"/>
        <end position="258"/>
    </location>
</feature>
<evidence type="ECO:0000259" key="2">
    <source>
        <dbReference type="Pfam" id="PF14353"/>
    </source>
</evidence>
<dbReference type="Gene3D" id="1.25.40.10">
    <property type="entry name" value="Tetratricopeptide repeat domain"/>
    <property type="match status" value="1"/>
</dbReference>
<feature type="region of interest" description="Disordered" evidence="1">
    <location>
        <begin position="226"/>
        <end position="265"/>
    </location>
</feature>
<evidence type="ECO:0000256" key="1">
    <source>
        <dbReference type="SAM" id="MobiDB-lite"/>
    </source>
</evidence>
<proteinExistence type="predicted"/>
<reference evidence="3 4" key="1">
    <citation type="journal article" date="2019" name="J. Ind. Microbiol. Biotechnol.">
        <title>The complete genomic sequence of Streptomyces spectabilis NRRL-2792 and identification of secondary metabolite biosynthetic gene clusters.</title>
        <authorList>
            <person name="Sinha A."/>
            <person name="Phillips-Salemka S."/>
            <person name="Niraula T.A."/>
            <person name="Short K.A."/>
            <person name="Niraula N.P."/>
        </authorList>
    </citation>
    <scope>NUCLEOTIDE SEQUENCE [LARGE SCALE GENOMIC DNA]</scope>
    <source>
        <strain evidence="3 4">NRRL 2792</strain>
    </source>
</reference>